<dbReference type="Pfam" id="PF01223">
    <property type="entry name" value="Endonuclease_NS"/>
    <property type="match status" value="1"/>
</dbReference>
<feature type="signal peptide" evidence="11">
    <location>
        <begin position="1"/>
        <end position="23"/>
    </location>
</feature>
<keyword evidence="5 10" id="KW-0255">Endonuclease</keyword>
<name>A0A4Y8VRL1_9BACT</name>
<feature type="active site" description="Proton acceptor" evidence="8">
    <location>
        <position position="160"/>
    </location>
</feature>
<keyword evidence="6 10" id="KW-0378">Hydrolase</keyword>
<dbReference type="EC" id="3.1.30.-" evidence="10"/>
<evidence type="ECO:0000256" key="6">
    <source>
        <dbReference type="ARBA" id="ARBA00022801"/>
    </source>
</evidence>
<keyword evidence="4 9" id="KW-0479">Metal-binding</keyword>
<evidence type="ECO:0000256" key="3">
    <source>
        <dbReference type="ARBA" id="ARBA00022722"/>
    </source>
</evidence>
<gene>
    <name evidence="14" type="ORF">EXN75_04905</name>
</gene>
<evidence type="ECO:0000256" key="10">
    <source>
        <dbReference type="RuleBase" id="RU366055"/>
    </source>
</evidence>
<dbReference type="GO" id="GO:0004519">
    <property type="term" value="F:endonuclease activity"/>
    <property type="evidence" value="ECO:0007669"/>
    <property type="project" value="UniProtKB-UniRule"/>
</dbReference>
<dbReference type="PROSITE" id="PS51257">
    <property type="entry name" value="PROKAR_LIPOPROTEIN"/>
    <property type="match status" value="1"/>
</dbReference>
<dbReference type="EMBL" id="SGVY01000008">
    <property type="protein sequence ID" value="TFH83085.1"/>
    <property type="molecule type" value="Genomic_DNA"/>
</dbReference>
<dbReference type="InterPro" id="IPR040255">
    <property type="entry name" value="Non-specific_endonuclease"/>
</dbReference>
<evidence type="ECO:0000256" key="5">
    <source>
        <dbReference type="ARBA" id="ARBA00022759"/>
    </source>
</evidence>
<dbReference type="InterPro" id="IPR044929">
    <property type="entry name" value="DNA/RNA_non-sp_Endonuclease_sf"/>
</dbReference>
<dbReference type="OrthoDB" id="9811262at2"/>
<dbReference type="SMART" id="SM00477">
    <property type="entry name" value="NUC"/>
    <property type="match status" value="1"/>
</dbReference>
<evidence type="ECO:0000313" key="15">
    <source>
        <dbReference type="Proteomes" id="UP000297872"/>
    </source>
</evidence>
<evidence type="ECO:0000259" key="12">
    <source>
        <dbReference type="SMART" id="SM00477"/>
    </source>
</evidence>
<dbReference type="CDD" id="cd00091">
    <property type="entry name" value="NUC"/>
    <property type="match status" value="1"/>
</dbReference>
<evidence type="ECO:0000256" key="8">
    <source>
        <dbReference type="PIRSR" id="PIRSR640255-1"/>
    </source>
</evidence>
<dbReference type="InterPro" id="IPR018524">
    <property type="entry name" value="DNA/RNA_endonuclease_AS"/>
</dbReference>
<feature type="domain" description="DNA/RNA non-specific endonuclease/pyrophosphatase/phosphodiesterase" evidence="13">
    <location>
        <begin position="99"/>
        <end position="292"/>
    </location>
</feature>
<dbReference type="Proteomes" id="UP000297872">
    <property type="component" value="Unassembled WGS sequence"/>
</dbReference>
<accession>A0A4Y8VRL1</accession>
<dbReference type="SMART" id="SM00892">
    <property type="entry name" value="Endonuclease_NS"/>
    <property type="match status" value="1"/>
</dbReference>
<evidence type="ECO:0000256" key="4">
    <source>
        <dbReference type="ARBA" id="ARBA00022723"/>
    </source>
</evidence>
<sequence length="306" mass="34586">MKKLNKFVLKSLALLFAFSIAVSCGENKSNQKVLFDKIVSKAGKTVSEIDKTASEIDKAVSEANQSSSKTSGTSVAEGNYDGLEIPVYTKGTLSETIRKRYSYTVSYNHEMKNPNWVAWTISAEHASGKVQRMAFQDDEDMPDPKGYLSDYYNSGYDRGHMCPAADNKWSEKAMEDCFLITNMCPQDNGLNRGMWNSIEQQCRSWAVKYGKVYVVCGPIYLNQQHRKIGKNKVVVPEAFFKVVLRMGDYPQAIGFICRNQSQKGRKKTDFVNSIGEVERITGYDFFSKLPDNIENKVEAKADINEW</sequence>
<reference evidence="14 15" key="1">
    <citation type="submission" date="2019-02" db="EMBL/GenBank/DDBJ databases">
        <title>Draft Genome Sequence of the Prevotella sp. BCRC 81118, Isolated from Human Feces.</title>
        <authorList>
            <person name="Huang C.-H."/>
        </authorList>
    </citation>
    <scope>NUCLEOTIDE SEQUENCE [LARGE SCALE GENOMIC DNA]</scope>
    <source>
        <strain evidence="14 15">BCRC 81118</strain>
    </source>
</reference>
<protein>
    <recommendedName>
        <fullName evidence="10">Endonuclease</fullName>
        <ecNumber evidence="10">3.1.30.-</ecNumber>
    </recommendedName>
</protein>
<evidence type="ECO:0000256" key="2">
    <source>
        <dbReference type="ARBA" id="ARBA00010052"/>
    </source>
</evidence>
<comment type="similarity">
    <text evidence="2 10">Belongs to the DNA/RNA non-specific endonuclease family.</text>
</comment>
<feature type="binding site" evidence="9">
    <location>
        <position position="191"/>
    </location>
    <ligand>
        <name>Mg(2+)</name>
        <dbReference type="ChEBI" id="CHEBI:18420"/>
        <note>catalytic</note>
    </ligand>
</feature>
<feature type="chain" id="PRO_5021424400" description="Endonuclease" evidence="11">
    <location>
        <begin position="24"/>
        <end position="306"/>
    </location>
</feature>
<evidence type="ECO:0000313" key="14">
    <source>
        <dbReference type="EMBL" id="TFH83085.1"/>
    </source>
</evidence>
<dbReference type="PROSITE" id="PS01070">
    <property type="entry name" value="NUCLEASE_NON_SPEC"/>
    <property type="match status" value="1"/>
</dbReference>
<keyword evidence="11" id="KW-0732">Signal</keyword>
<dbReference type="SUPFAM" id="SSF54060">
    <property type="entry name" value="His-Me finger endonucleases"/>
    <property type="match status" value="1"/>
</dbReference>
<dbReference type="InterPro" id="IPR044925">
    <property type="entry name" value="His-Me_finger_sf"/>
</dbReference>
<dbReference type="InterPro" id="IPR001604">
    <property type="entry name" value="Endo_G_ENPP1-like_dom"/>
</dbReference>
<dbReference type="InterPro" id="IPR020821">
    <property type="entry name" value="ENPP1-3/EXOG-like_nuc-like"/>
</dbReference>
<comment type="caution">
    <text evidence="14">The sequence shown here is derived from an EMBL/GenBank/DDBJ whole genome shotgun (WGS) entry which is preliminary data.</text>
</comment>
<dbReference type="GO" id="GO:0003676">
    <property type="term" value="F:nucleic acid binding"/>
    <property type="evidence" value="ECO:0007669"/>
    <property type="project" value="InterPro"/>
</dbReference>
<dbReference type="PANTHER" id="PTHR13966:SF5">
    <property type="entry name" value="ENDONUCLEASE G, MITOCHONDRIAL"/>
    <property type="match status" value="1"/>
</dbReference>
<keyword evidence="3 10" id="KW-0540">Nuclease</keyword>
<keyword evidence="7" id="KW-0460">Magnesium</keyword>
<evidence type="ECO:0000256" key="11">
    <source>
        <dbReference type="SAM" id="SignalP"/>
    </source>
</evidence>
<feature type="domain" description="ENPP1-3/EXOG-like endonuclease/phosphodiesterase" evidence="12">
    <location>
        <begin position="100"/>
        <end position="292"/>
    </location>
</feature>
<dbReference type="AlphaFoldDB" id="A0A4Y8VRL1"/>
<evidence type="ECO:0000256" key="7">
    <source>
        <dbReference type="ARBA" id="ARBA00022842"/>
    </source>
</evidence>
<comment type="cofactor">
    <cofactor evidence="1 10">
        <name>Mg(2+)</name>
        <dbReference type="ChEBI" id="CHEBI:18420"/>
    </cofactor>
</comment>
<dbReference type="RefSeq" id="WP_134842971.1">
    <property type="nucleotide sequence ID" value="NZ_SGVY01000008.1"/>
</dbReference>
<keyword evidence="15" id="KW-1185">Reference proteome</keyword>
<dbReference type="GO" id="GO:0046872">
    <property type="term" value="F:metal ion binding"/>
    <property type="evidence" value="ECO:0007669"/>
    <property type="project" value="UniProtKB-KW"/>
</dbReference>
<evidence type="ECO:0000259" key="13">
    <source>
        <dbReference type="SMART" id="SM00892"/>
    </source>
</evidence>
<dbReference type="GeneID" id="302994634"/>
<evidence type="ECO:0000256" key="1">
    <source>
        <dbReference type="ARBA" id="ARBA00001946"/>
    </source>
</evidence>
<organism evidence="14 15">
    <name type="scientific">Segatella hominis</name>
    <dbReference type="NCBI Taxonomy" id="2518605"/>
    <lineage>
        <taxon>Bacteria</taxon>
        <taxon>Pseudomonadati</taxon>
        <taxon>Bacteroidota</taxon>
        <taxon>Bacteroidia</taxon>
        <taxon>Bacteroidales</taxon>
        <taxon>Prevotellaceae</taxon>
        <taxon>Segatella</taxon>
    </lineage>
</organism>
<evidence type="ECO:0000256" key="9">
    <source>
        <dbReference type="PIRSR" id="PIRSR640255-2"/>
    </source>
</evidence>
<dbReference type="GO" id="GO:0016787">
    <property type="term" value="F:hydrolase activity"/>
    <property type="evidence" value="ECO:0007669"/>
    <property type="project" value="UniProtKB-KW"/>
</dbReference>
<proteinExistence type="inferred from homology"/>
<dbReference type="Gene3D" id="3.40.570.10">
    <property type="entry name" value="Extracellular Endonuclease, subunit A"/>
    <property type="match status" value="1"/>
</dbReference>
<dbReference type="PANTHER" id="PTHR13966">
    <property type="entry name" value="ENDONUCLEASE RELATED"/>
    <property type="match status" value="1"/>
</dbReference>